<evidence type="ECO:0000256" key="1">
    <source>
        <dbReference type="ARBA" id="ARBA00001974"/>
    </source>
</evidence>
<dbReference type="Pfam" id="PF02770">
    <property type="entry name" value="Acyl-CoA_dh_M"/>
    <property type="match status" value="1"/>
</dbReference>
<organism evidence="9 10">
    <name type="scientific">Scleromatobacter humisilvae</name>
    <dbReference type="NCBI Taxonomy" id="2897159"/>
    <lineage>
        <taxon>Bacteria</taxon>
        <taxon>Pseudomonadati</taxon>
        <taxon>Pseudomonadota</taxon>
        <taxon>Betaproteobacteria</taxon>
        <taxon>Burkholderiales</taxon>
        <taxon>Sphaerotilaceae</taxon>
        <taxon>Scleromatobacter</taxon>
    </lineage>
</organism>
<protein>
    <submittedName>
        <fullName evidence="9">Acyl-CoA dehydrogenase family protein</fullName>
    </submittedName>
</protein>
<dbReference type="Gene3D" id="1.20.140.10">
    <property type="entry name" value="Butyryl-CoA Dehydrogenase, subunit A, domain 3"/>
    <property type="match status" value="1"/>
</dbReference>
<evidence type="ECO:0000259" key="8">
    <source>
        <dbReference type="Pfam" id="PF02771"/>
    </source>
</evidence>
<accession>A0A9X1YGW0</accession>
<dbReference type="PANTHER" id="PTHR43292">
    <property type="entry name" value="ACYL-COA DEHYDROGENASE"/>
    <property type="match status" value="1"/>
</dbReference>
<name>A0A9X1YGW0_9BURK</name>
<dbReference type="Gene3D" id="1.10.540.10">
    <property type="entry name" value="Acyl-CoA dehydrogenase/oxidase, N-terminal domain"/>
    <property type="match status" value="1"/>
</dbReference>
<keyword evidence="5" id="KW-0560">Oxidoreductase</keyword>
<dbReference type="Gene3D" id="2.40.110.10">
    <property type="entry name" value="Butyryl-CoA Dehydrogenase, subunit A, domain 2"/>
    <property type="match status" value="1"/>
</dbReference>
<dbReference type="Pfam" id="PF02771">
    <property type="entry name" value="Acyl-CoA_dh_N"/>
    <property type="match status" value="1"/>
</dbReference>
<dbReference type="AlphaFoldDB" id="A0A9X1YGW0"/>
<feature type="domain" description="Acyl-CoA oxidase/dehydrogenase middle" evidence="7">
    <location>
        <begin position="128"/>
        <end position="222"/>
    </location>
</feature>
<keyword evidence="4" id="KW-0274">FAD</keyword>
<gene>
    <name evidence="9" type="ORF">LPC04_08210</name>
</gene>
<dbReference type="InterPro" id="IPR013786">
    <property type="entry name" value="AcylCoA_DH/ox_N"/>
</dbReference>
<comment type="similarity">
    <text evidence="2">Belongs to the acyl-CoA dehydrogenase family.</text>
</comment>
<evidence type="ECO:0000256" key="4">
    <source>
        <dbReference type="ARBA" id="ARBA00022827"/>
    </source>
</evidence>
<reference evidence="9" key="1">
    <citation type="submission" date="2021-11" db="EMBL/GenBank/DDBJ databases">
        <title>BS-T2-15 a new species belonging to the Comamonadaceae family isolated from the soil of a French oak forest.</title>
        <authorList>
            <person name="Mieszkin S."/>
            <person name="Alain K."/>
        </authorList>
    </citation>
    <scope>NUCLEOTIDE SEQUENCE</scope>
    <source>
        <strain evidence="9">BS-T2-15</strain>
    </source>
</reference>
<dbReference type="InterPro" id="IPR009075">
    <property type="entry name" value="AcylCo_DH/oxidase_C"/>
</dbReference>
<feature type="domain" description="Acyl-CoA dehydrogenase/oxidase N-terminal" evidence="8">
    <location>
        <begin position="6"/>
        <end position="124"/>
    </location>
</feature>
<comment type="cofactor">
    <cofactor evidence="1">
        <name>FAD</name>
        <dbReference type="ChEBI" id="CHEBI:57692"/>
    </cofactor>
</comment>
<dbReference type="InterPro" id="IPR006091">
    <property type="entry name" value="Acyl-CoA_Oxase/DH_mid-dom"/>
</dbReference>
<dbReference type="InterPro" id="IPR052161">
    <property type="entry name" value="Mycobact_Acyl-CoA_DH"/>
</dbReference>
<sequence length="405" mass="44619">MDFQDSPEEAAYRAEARRWLQQHAPAFVGNGGDPSDEASRLARARVWQALKAEARYARITWPREWGGAGGTAMQQVIFNQEESRFDDLPVGFFGIGLGMCVPTVMKYADDPTRLRFVGPALRGEEIWCQLFSEPSAGSDVAAVRTRAVLEEDGWRVSGQKVWTTGAHYADHGLLLARTDPSVPKHRGLTMFWIDMHAPGVSVRPIHQMSGGSDFNEVYLDDVRVSDSQRLGAVGEGWKVALYTLMNERVEGGKSRGPEIETIMRLASDVPAGNQSVMEDIAFRERLADWFVQSEGLKYTRFRTMTALSRGETPGPEAAIGKLVAANRLQDLCHQMVEEQGLFGLCSDPAVAALGASLQHDLLHSAGLRIAGGTDEVLKNIIAERVLGMPPDVRVDKDVPFNQLTR</sequence>
<dbReference type="SUPFAM" id="SSF56645">
    <property type="entry name" value="Acyl-CoA dehydrogenase NM domain-like"/>
    <property type="match status" value="1"/>
</dbReference>
<dbReference type="PANTHER" id="PTHR43292:SF4">
    <property type="entry name" value="ACYL-COA DEHYDROGENASE FADE34"/>
    <property type="match status" value="1"/>
</dbReference>
<evidence type="ECO:0000259" key="7">
    <source>
        <dbReference type="Pfam" id="PF02770"/>
    </source>
</evidence>
<dbReference type="GO" id="GO:0016627">
    <property type="term" value="F:oxidoreductase activity, acting on the CH-CH group of donors"/>
    <property type="evidence" value="ECO:0007669"/>
    <property type="project" value="InterPro"/>
</dbReference>
<dbReference type="EMBL" id="JAJLJH010000001">
    <property type="protein sequence ID" value="MCK9685691.1"/>
    <property type="molecule type" value="Genomic_DNA"/>
</dbReference>
<proteinExistence type="inferred from homology"/>
<dbReference type="SUPFAM" id="SSF47203">
    <property type="entry name" value="Acyl-CoA dehydrogenase C-terminal domain-like"/>
    <property type="match status" value="1"/>
</dbReference>
<dbReference type="InterPro" id="IPR009100">
    <property type="entry name" value="AcylCoA_DH/oxidase_NM_dom_sf"/>
</dbReference>
<keyword evidence="3" id="KW-0285">Flavoprotein</keyword>
<dbReference type="FunFam" id="2.40.110.10:FF:000011">
    <property type="entry name" value="Acyl-CoA dehydrogenase FadE34"/>
    <property type="match status" value="1"/>
</dbReference>
<dbReference type="Proteomes" id="UP001139353">
    <property type="component" value="Unassembled WGS sequence"/>
</dbReference>
<evidence type="ECO:0000256" key="2">
    <source>
        <dbReference type="ARBA" id="ARBA00009347"/>
    </source>
</evidence>
<evidence type="ECO:0000313" key="10">
    <source>
        <dbReference type="Proteomes" id="UP001139353"/>
    </source>
</evidence>
<evidence type="ECO:0000256" key="5">
    <source>
        <dbReference type="ARBA" id="ARBA00023002"/>
    </source>
</evidence>
<dbReference type="GO" id="GO:0005886">
    <property type="term" value="C:plasma membrane"/>
    <property type="evidence" value="ECO:0007669"/>
    <property type="project" value="TreeGrafter"/>
</dbReference>
<dbReference type="InterPro" id="IPR037069">
    <property type="entry name" value="AcylCoA_DH/ox_N_sf"/>
</dbReference>
<evidence type="ECO:0000313" key="9">
    <source>
        <dbReference type="EMBL" id="MCK9685691.1"/>
    </source>
</evidence>
<feature type="domain" description="Acyl-CoA dehydrogenase/oxidase C-terminal" evidence="6">
    <location>
        <begin position="234"/>
        <end position="386"/>
    </location>
</feature>
<comment type="caution">
    <text evidence="9">The sequence shown here is derived from an EMBL/GenBank/DDBJ whole genome shotgun (WGS) entry which is preliminary data.</text>
</comment>
<dbReference type="InterPro" id="IPR036250">
    <property type="entry name" value="AcylCo_DH-like_C"/>
</dbReference>
<dbReference type="Pfam" id="PF00441">
    <property type="entry name" value="Acyl-CoA_dh_1"/>
    <property type="match status" value="1"/>
</dbReference>
<evidence type="ECO:0000256" key="3">
    <source>
        <dbReference type="ARBA" id="ARBA00022630"/>
    </source>
</evidence>
<dbReference type="GO" id="GO:0050660">
    <property type="term" value="F:flavin adenine dinucleotide binding"/>
    <property type="evidence" value="ECO:0007669"/>
    <property type="project" value="InterPro"/>
</dbReference>
<dbReference type="InterPro" id="IPR046373">
    <property type="entry name" value="Acyl-CoA_Oxase/DH_mid-dom_sf"/>
</dbReference>
<keyword evidence="10" id="KW-1185">Reference proteome</keyword>
<dbReference type="RefSeq" id="WP_275681686.1">
    <property type="nucleotide sequence ID" value="NZ_JAJLJH010000001.1"/>
</dbReference>
<evidence type="ECO:0000259" key="6">
    <source>
        <dbReference type="Pfam" id="PF00441"/>
    </source>
</evidence>